<evidence type="ECO:0000313" key="2">
    <source>
        <dbReference type="EMBL" id="KAK3244274.1"/>
    </source>
</evidence>
<proteinExistence type="predicted"/>
<protein>
    <submittedName>
        <fullName evidence="2">Uncharacterized protein</fullName>
    </submittedName>
</protein>
<sequence>MEKDTEGNDAWWALAVWLNAQHAQAKEELKDCGPESLPQFEDGDYITIGEDRIPRLRPNITLKPHRSFKTAGRHAKVVSKMSMMSAGAAGVPPGSAVSTPRGETGDSPRTPMRGLARGLTHDMDIPLPGSLDGAAPAQDQAPGKQRAASSAEEAGEVDWDTIFSRHENHAQSLSVALQFGREIIRRLLASPVATPECAVRINDLGEMVDKMALKIDASTAVTSEAFLTAVHEFDHMYKISIDDEGETRLQRCQRVQSLIISAEAAVREVAYGLELQQHICHVHDDHMLMSMEMCQLVEGGDVATIARSYEREMTAARKGFKAVLEGFTAACSNICVSIRERVTGAKTMLTVMKQGLQKKETLSLDAGDLGMNVMHLLKVFGKSMECALGVLQFQLNAEEGPTDSASRSYEDYRFFAEFVTEEFPDLPDKEGFLPVSAESLYHKACSTGAPQTLDRADGKQLQVFPVFFPTIEPLQPRSTSLTRSPRTPKSPRLPKTPKSPSSLSNKPRGSRKARFVSVKPDTLQHSAPNPCWGVLATVGTKSDHLKSQPAVGEVLMALKSHLMRACVDVRDTVKTSHIKYKFAMTLDNIRTLDFGLEYRGSKFLEHMEKQCEVVWKSKQEDETLSVADRKEPLEALTGRIVTPARARMELSRQKDLDLAQSEVKRCKESKLRMADVLERNIYLRALLTEMAAQKEISRDMLCVSLVTLILLGDDSFAAVCKKSILVMSVDDRTHIWEKIQGTLLKAMHNLTAKETLTARMRLACDHPWPEEKADDLDRAFELQSLQSIDELITCSPAAVCLHEWNAATLGLHFAKKAVASQEQNEEWTKDGVK</sequence>
<feature type="compositionally biased region" description="Low complexity" evidence="1">
    <location>
        <begin position="476"/>
        <end position="487"/>
    </location>
</feature>
<feature type="region of interest" description="Disordered" evidence="1">
    <location>
        <begin position="124"/>
        <end position="154"/>
    </location>
</feature>
<evidence type="ECO:0000313" key="3">
    <source>
        <dbReference type="Proteomes" id="UP001190700"/>
    </source>
</evidence>
<accession>A0AAE0BY48</accession>
<comment type="caution">
    <text evidence="2">The sequence shown here is derived from an EMBL/GenBank/DDBJ whole genome shotgun (WGS) entry which is preliminary data.</text>
</comment>
<name>A0AAE0BY48_9CHLO</name>
<feature type="region of interest" description="Disordered" evidence="1">
    <location>
        <begin position="86"/>
        <end position="111"/>
    </location>
</feature>
<dbReference type="EMBL" id="LGRX02032009">
    <property type="protein sequence ID" value="KAK3244274.1"/>
    <property type="molecule type" value="Genomic_DNA"/>
</dbReference>
<feature type="compositionally biased region" description="Low complexity" evidence="1">
    <location>
        <begin position="86"/>
        <end position="98"/>
    </location>
</feature>
<evidence type="ECO:0000256" key="1">
    <source>
        <dbReference type="SAM" id="MobiDB-lite"/>
    </source>
</evidence>
<organism evidence="2 3">
    <name type="scientific">Cymbomonas tetramitiformis</name>
    <dbReference type="NCBI Taxonomy" id="36881"/>
    <lineage>
        <taxon>Eukaryota</taxon>
        <taxon>Viridiplantae</taxon>
        <taxon>Chlorophyta</taxon>
        <taxon>Pyramimonadophyceae</taxon>
        <taxon>Pyramimonadales</taxon>
        <taxon>Pyramimonadaceae</taxon>
        <taxon>Cymbomonas</taxon>
    </lineage>
</organism>
<dbReference type="AlphaFoldDB" id="A0AAE0BY48"/>
<feature type="region of interest" description="Disordered" evidence="1">
    <location>
        <begin position="475"/>
        <end position="514"/>
    </location>
</feature>
<feature type="compositionally biased region" description="Low complexity" evidence="1">
    <location>
        <begin position="496"/>
        <end position="507"/>
    </location>
</feature>
<gene>
    <name evidence="2" type="ORF">CYMTET_46107</name>
</gene>
<dbReference type="Proteomes" id="UP001190700">
    <property type="component" value="Unassembled WGS sequence"/>
</dbReference>
<reference evidence="2 3" key="1">
    <citation type="journal article" date="2015" name="Genome Biol. Evol.">
        <title>Comparative Genomics of a Bacterivorous Green Alga Reveals Evolutionary Causalities and Consequences of Phago-Mixotrophic Mode of Nutrition.</title>
        <authorList>
            <person name="Burns J.A."/>
            <person name="Paasch A."/>
            <person name="Narechania A."/>
            <person name="Kim E."/>
        </authorList>
    </citation>
    <scope>NUCLEOTIDE SEQUENCE [LARGE SCALE GENOMIC DNA]</scope>
    <source>
        <strain evidence="2 3">PLY_AMNH</strain>
    </source>
</reference>
<keyword evidence="3" id="KW-1185">Reference proteome</keyword>